<dbReference type="InterPro" id="IPR036047">
    <property type="entry name" value="F-box-like_dom_sf"/>
</dbReference>
<proteinExistence type="predicted"/>
<reference evidence="2 3" key="1">
    <citation type="submission" date="2014-04" db="EMBL/GenBank/DDBJ databases">
        <title>Evolutionary Origins and Diversification of the Mycorrhizal Mutualists.</title>
        <authorList>
            <consortium name="DOE Joint Genome Institute"/>
            <consortium name="Mycorrhizal Genomics Consortium"/>
            <person name="Kohler A."/>
            <person name="Kuo A."/>
            <person name="Nagy L.G."/>
            <person name="Floudas D."/>
            <person name="Copeland A."/>
            <person name="Barry K.W."/>
            <person name="Cichocki N."/>
            <person name="Veneault-Fourrey C."/>
            <person name="LaButti K."/>
            <person name="Lindquist E.A."/>
            <person name="Lipzen A."/>
            <person name="Lundell T."/>
            <person name="Morin E."/>
            <person name="Murat C."/>
            <person name="Riley R."/>
            <person name="Ohm R."/>
            <person name="Sun H."/>
            <person name="Tunlid A."/>
            <person name="Henrissat B."/>
            <person name="Grigoriev I.V."/>
            <person name="Hibbett D.S."/>
            <person name="Martin F."/>
        </authorList>
    </citation>
    <scope>NUCLEOTIDE SEQUENCE [LARGE SCALE GENOMIC DNA]</scope>
    <source>
        <strain evidence="2 3">FD-317 M1</strain>
    </source>
</reference>
<feature type="domain" description="F-box" evidence="1">
    <location>
        <begin position="77"/>
        <end position="132"/>
    </location>
</feature>
<keyword evidence="3" id="KW-1185">Reference proteome</keyword>
<dbReference type="EMBL" id="KN834786">
    <property type="protein sequence ID" value="KIK58221.1"/>
    <property type="molecule type" value="Genomic_DNA"/>
</dbReference>
<gene>
    <name evidence="2" type="ORF">GYMLUDRAFT_171393</name>
</gene>
<dbReference type="Pfam" id="PF12937">
    <property type="entry name" value="F-box-like"/>
    <property type="match status" value="1"/>
</dbReference>
<dbReference type="PROSITE" id="PS50181">
    <property type="entry name" value="FBOX"/>
    <property type="match status" value="1"/>
</dbReference>
<dbReference type="AlphaFoldDB" id="A0A0D0BSA4"/>
<dbReference type="HOGENOM" id="CLU_018544_3_1_1"/>
<evidence type="ECO:0000259" key="1">
    <source>
        <dbReference type="PROSITE" id="PS50181"/>
    </source>
</evidence>
<dbReference type="Gene3D" id="1.20.1280.50">
    <property type="match status" value="1"/>
</dbReference>
<dbReference type="SUPFAM" id="SSF81383">
    <property type="entry name" value="F-box domain"/>
    <property type="match status" value="1"/>
</dbReference>
<evidence type="ECO:0000313" key="3">
    <source>
        <dbReference type="Proteomes" id="UP000053593"/>
    </source>
</evidence>
<accession>A0A0D0BSA4</accession>
<sequence>MLDSCRQRVGVGARSIHDILRSLGTHQRPEILGILGKIDKDLDNLSSEISSVKTRLLALNSRFEWLQKQRSAVHTLLSPIHRLPNELLMQLFTFACSKNNLECKNVNALNVAAVCHRWRELALSCSELWSRFEIWIPGGYLDKDDMYMSHAENRLDLFLSRSKSHPLTLTIAADESAEDL</sequence>
<feature type="non-terminal residue" evidence="2">
    <location>
        <position position="180"/>
    </location>
</feature>
<dbReference type="Proteomes" id="UP000053593">
    <property type="component" value="Unassembled WGS sequence"/>
</dbReference>
<protein>
    <submittedName>
        <fullName evidence="2">Unplaced genomic scaffold GYMLUscaffold_38, whole genome shotgun sequence</fullName>
    </submittedName>
</protein>
<organism evidence="2 3">
    <name type="scientific">Collybiopsis luxurians FD-317 M1</name>
    <dbReference type="NCBI Taxonomy" id="944289"/>
    <lineage>
        <taxon>Eukaryota</taxon>
        <taxon>Fungi</taxon>
        <taxon>Dikarya</taxon>
        <taxon>Basidiomycota</taxon>
        <taxon>Agaricomycotina</taxon>
        <taxon>Agaricomycetes</taxon>
        <taxon>Agaricomycetidae</taxon>
        <taxon>Agaricales</taxon>
        <taxon>Marasmiineae</taxon>
        <taxon>Omphalotaceae</taxon>
        <taxon>Collybiopsis</taxon>
        <taxon>Collybiopsis luxurians</taxon>
    </lineage>
</organism>
<dbReference type="InterPro" id="IPR001810">
    <property type="entry name" value="F-box_dom"/>
</dbReference>
<name>A0A0D0BSA4_9AGAR</name>
<evidence type="ECO:0000313" key="2">
    <source>
        <dbReference type="EMBL" id="KIK58221.1"/>
    </source>
</evidence>
<dbReference type="OrthoDB" id="3365698at2759"/>